<feature type="domain" description="DUF2231" evidence="2">
    <location>
        <begin position="6"/>
        <end position="169"/>
    </location>
</feature>
<feature type="transmembrane region" description="Helical" evidence="1">
    <location>
        <begin position="52"/>
        <end position="79"/>
    </location>
</feature>
<keyword evidence="1" id="KW-1133">Transmembrane helix</keyword>
<comment type="caution">
    <text evidence="3">The sequence shown here is derived from an EMBL/GenBank/DDBJ whole genome shotgun (WGS) entry which is preliminary data.</text>
</comment>
<accession>A0AAV9U5W2</accession>
<proteinExistence type="predicted"/>
<reference evidence="3 4" key="1">
    <citation type="submission" date="2019-10" db="EMBL/GenBank/DDBJ databases">
        <authorList>
            <person name="Palmer J.M."/>
        </authorList>
    </citation>
    <scope>NUCLEOTIDE SEQUENCE [LARGE SCALE GENOMIC DNA]</scope>
    <source>
        <strain evidence="3 4">TWF696</strain>
    </source>
</reference>
<dbReference type="AlphaFoldDB" id="A0AAV9U5W2"/>
<gene>
    <name evidence="3" type="ORF">TWF696_002138</name>
</gene>
<feature type="transmembrane region" description="Helical" evidence="1">
    <location>
        <begin position="100"/>
        <end position="122"/>
    </location>
</feature>
<dbReference type="Pfam" id="PF09990">
    <property type="entry name" value="DUF2231"/>
    <property type="match status" value="1"/>
</dbReference>
<evidence type="ECO:0000256" key="1">
    <source>
        <dbReference type="SAM" id="Phobius"/>
    </source>
</evidence>
<dbReference type="Proteomes" id="UP001375240">
    <property type="component" value="Unassembled WGS sequence"/>
</dbReference>
<dbReference type="InterPro" id="IPR019251">
    <property type="entry name" value="DUF2231_TM"/>
</dbReference>
<sequence>MFFKNHPFHPAIIHFPIGFLTFAHAIDVLHYISTAVPSILFLNQLAPLFPQLLSAARIMHVLGLATALPAIASGISQAAAQASKPGALYESDGKTFKRKFLVMATHAALNDLVIIVSAISWYGRYKENGLVAEAAPRGMDYVTSALIIPTLFYTASLGGDLVYKHGMGFSAASTDAKKRK</sequence>
<keyword evidence="1" id="KW-0812">Transmembrane</keyword>
<protein>
    <recommendedName>
        <fullName evidence="2">DUF2231 domain-containing protein</fullName>
    </recommendedName>
</protein>
<keyword evidence="1" id="KW-0472">Membrane</keyword>
<evidence type="ECO:0000313" key="3">
    <source>
        <dbReference type="EMBL" id="KAK6335358.1"/>
    </source>
</evidence>
<evidence type="ECO:0000313" key="4">
    <source>
        <dbReference type="Proteomes" id="UP001375240"/>
    </source>
</evidence>
<name>A0AAV9U5W2_9PEZI</name>
<keyword evidence="4" id="KW-1185">Reference proteome</keyword>
<feature type="transmembrane region" description="Helical" evidence="1">
    <location>
        <begin position="12"/>
        <end position="32"/>
    </location>
</feature>
<evidence type="ECO:0000259" key="2">
    <source>
        <dbReference type="Pfam" id="PF09990"/>
    </source>
</evidence>
<feature type="transmembrane region" description="Helical" evidence="1">
    <location>
        <begin position="142"/>
        <end position="163"/>
    </location>
</feature>
<organism evidence="3 4">
    <name type="scientific">Orbilia brochopaga</name>
    <dbReference type="NCBI Taxonomy" id="3140254"/>
    <lineage>
        <taxon>Eukaryota</taxon>
        <taxon>Fungi</taxon>
        <taxon>Dikarya</taxon>
        <taxon>Ascomycota</taxon>
        <taxon>Pezizomycotina</taxon>
        <taxon>Orbiliomycetes</taxon>
        <taxon>Orbiliales</taxon>
        <taxon>Orbiliaceae</taxon>
        <taxon>Orbilia</taxon>
    </lineage>
</organism>
<dbReference type="EMBL" id="JAVHNQ010000012">
    <property type="protein sequence ID" value="KAK6335358.1"/>
    <property type="molecule type" value="Genomic_DNA"/>
</dbReference>